<dbReference type="RefSeq" id="WP_106090872.1">
    <property type="nucleotide sequence ID" value="NZ_PVNL01000076.1"/>
</dbReference>
<gene>
    <name evidence="3" type="ORF">ENSA7_39090</name>
</gene>
<feature type="chain" id="PRO_5015640332" evidence="2">
    <location>
        <begin position="23"/>
        <end position="337"/>
    </location>
</feature>
<evidence type="ECO:0000313" key="3">
    <source>
        <dbReference type="EMBL" id="PRQ06363.1"/>
    </source>
</evidence>
<dbReference type="OrthoDB" id="9826202at2"/>
<sequence>MRPAVSLAIMLAVGWPAAIADAGPPIDSPPAAPEQPPSPDAPSDGPLDGPLIWDEPGGFWLSVELIGPRGAQIDAARSLAQPPVIDALPRGGSPPPGELVGRVDTLEQALSWVDANSFAPLVEGEAATPIPGGHLYQDHELFLTALVVTVGSTSSTHTYPWPTADVLPIPPGAAWQPASLAVARAPLFAAPAPHLPPASERYQVVSIDDAVWLLDSVDRCDDDGTCLRWAQILVRRGDRFFGGWVPATQVVPDSAWVGGPGERRFAVLLSHRTRAEAGVALIEQRGDRREPALGLRAAHAGAAWPSAVVEVLGEELVALIGGEPVLTRHIDQLGPGL</sequence>
<reference evidence="3 4" key="1">
    <citation type="submission" date="2018-03" db="EMBL/GenBank/DDBJ databases">
        <title>Draft Genome Sequences of the Obligatory Marine Myxobacteria Enhygromyxa salina SWB007.</title>
        <authorList>
            <person name="Poehlein A."/>
            <person name="Moghaddam J.A."/>
            <person name="Harms H."/>
            <person name="Alanjari M."/>
            <person name="Koenig G.M."/>
            <person name="Daniel R."/>
            <person name="Schaeberle T.F."/>
        </authorList>
    </citation>
    <scope>NUCLEOTIDE SEQUENCE [LARGE SCALE GENOMIC DNA]</scope>
    <source>
        <strain evidence="3 4">SWB007</strain>
    </source>
</reference>
<comment type="caution">
    <text evidence="3">The sequence shown here is derived from an EMBL/GenBank/DDBJ whole genome shotgun (WGS) entry which is preliminary data.</text>
</comment>
<protein>
    <submittedName>
        <fullName evidence="3">Uncharacterized protein</fullName>
    </submittedName>
</protein>
<feature type="signal peptide" evidence="2">
    <location>
        <begin position="1"/>
        <end position="22"/>
    </location>
</feature>
<accession>A0A2S9YMQ2</accession>
<dbReference type="Proteomes" id="UP000238823">
    <property type="component" value="Unassembled WGS sequence"/>
</dbReference>
<organism evidence="3 4">
    <name type="scientific">Enhygromyxa salina</name>
    <dbReference type="NCBI Taxonomy" id="215803"/>
    <lineage>
        <taxon>Bacteria</taxon>
        <taxon>Pseudomonadati</taxon>
        <taxon>Myxococcota</taxon>
        <taxon>Polyangia</taxon>
        <taxon>Nannocystales</taxon>
        <taxon>Nannocystaceae</taxon>
        <taxon>Enhygromyxa</taxon>
    </lineage>
</organism>
<keyword evidence="2" id="KW-0732">Signal</keyword>
<feature type="region of interest" description="Disordered" evidence="1">
    <location>
        <begin position="22"/>
        <end position="50"/>
    </location>
</feature>
<name>A0A2S9YMQ2_9BACT</name>
<dbReference type="EMBL" id="PVNL01000076">
    <property type="protein sequence ID" value="PRQ06363.1"/>
    <property type="molecule type" value="Genomic_DNA"/>
</dbReference>
<dbReference type="AlphaFoldDB" id="A0A2S9YMQ2"/>
<proteinExistence type="predicted"/>
<evidence type="ECO:0000256" key="2">
    <source>
        <dbReference type="SAM" id="SignalP"/>
    </source>
</evidence>
<feature type="compositionally biased region" description="Pro residues" evidence="1">
    <location>
        <begin position="26"/>
        <end position="40"/>
    </location>
</feature>
<evidence type="ECO:0000256" key="1">
    <source>
        <dbReference type="SAM" id="MobiDB-lite"/>
    </source>
</evidence>
<evidence type="ECO:0000313" key="4">
    <source>
        <dbReference type="Proteomes" id="UP000238823"/>
    </source>
</evidence>